<accession>A0A0C2YBH8</accession>
<evidence type="ECO:0000313" key="1">
    <source>
        <dbReference type="EMBL" id="KIM47173.1"/>
    </source>
</evidence>
<reference evidence="1 2" key="1">
    <citation type="submission" date="2014-04" db="EMBL/GenBank/DDBJ databases">
        <authorList>
            <consortium name="DOE Joint Genome Institute"/>
            <person name="Kuo A."/>
            <person name="Gay G."/>
            <person name="Dore J."/>
            <person name="Kohler A."/>
            <person name="Nagy L.G."/>
            <person name="Floudas D."/>
            <person name="Copeland A."/>
            <person name="Barry K.W."/>
            <person name="Cichocki N."/>
            <person name="Veneault-Fourrey C."/>
            <person name="LaButti K."/>
            <person name="Lindquist E.A."/>
            <person name="Lipzen A."/>
            <person name="Lundell T."/>
            <person name="Morin E."/>
            <person name="Murat C."/>
            <person name="Sun H."/>
            <person name="Tunlid A."/>
            <person name="Henrissat B."/>
            <person name="Grigoriev I.V."/>
            <person name="Hibbett D.S."/>
            <person name="Martin F."/>
            <person name="Nordberg H.P."/>
            <person name="Cantor M.N."/>
            <person name="Hua S.X."/>
        </authorList>
    </citation>
    <scope>NUCLEOTIDE SEQUENCE [LARGE SCALE GENOMIC DNA]</scope>
    <source>
        <strain evidence="2">h7</strain>
    </source>
</reference>
<keyword evidence="2" id="KW-1185">Reference proteome</keyword>
<gene>
    <name evidence="1" type="ORF">M413DRAFT_440678</name>
</gene>
<organism evidence="1 2">
    <name type="scientific">Hebeloma cylindrosporum</name>
    <dbReference type="NCBI Taxonomy" id="76867"/>
    <lineage>
        <taxon>Eukaryota</taxon>
        <taxon>Fungi</taxon>
        <taxon>Dikarya</taxon>
        <taxon>Basidiomycota</taxon>
        <taxon>Agaricomycotina</taxon>
        <taxon>Agaricomycetes</taxon>
        <taxon>Agaricomycetidae</taxon>
        <taxon>Agaricales</taxon>
        <taxon>Agaricineae</taxon>
        <taxon>Hymenogastraceae</taxon>
        <taxon>Hebeloma</taxon>
    </lineage>
</organism>
<reference evidence="2" key="2">
    <citation type="submission" date="2015-01" db="EMBL/GenBank/DDBJ databases">
        <title>Evolutionary Origins and Diversification of the Mycorrhizal Mutualists.</title>
        <authorList>
            <consortium name="DOE Joint Genome Institute"/>
            <consortium name="Mycorrhizal Genomics Consortium"/>
            <person name="Kohler A."/>
            <person name="Kuo A."/>
            <person name="Nagy L.G."/>
            <person name="Floudas D."/>
            <person name="Copeland A."/>
            <person name="Barry K.W."/>
            <person name="Cichocki N."/>
            <person name="Veneault-Fourrey C."/>
            <person name="LaButti K."/>
            <person name="Lindquist E.A."/>
            <person name="Lipzen A."/>
            <person name="Lundell T."/>
            <person name="Morin E."/>
            <person name="Murat C."/>
            <person name="Riley R."/>
            <person name="Ohm R."/>
            <person name="Sun H."/>
            <person name="Tunlid A."/>
            <person name="Henrissat B."/>
            <person name="Grigoriev I.V."/>
            <person name="Hibbett D.S."/>
            <person name="Martin F."/>
        </authorList>
    </citation>
    <scope>NUCLEOTIDE SEQUENCE [LARGE SCALE GENOMIC DNA]</scope>
    <source>
        <strain evidence="2">h7</strain>
    </source>
</reference>
<evidence type="ECO:0000313" key="2">
    <source>
        <dbReference type="Proteomes" id="UP000053424"/>
    </source>
</evidence>
<protein>
    <submittedName>
        <fullName evidence="1">Uncharacterized protein</fullName>
    </submittedName>
</protein>
<name>A0A0C2YBH8_HEBCY</name>
<sequence>MFISSRVCDEPDVFGDSLSCIVSETPDYIEFRHVHAWLALQDRYASVAEPDNIRDSWASSRN</sequence>
<dbReference type="AlphaFoldDB" id="A0A0C2YBH8"/>
<dbReference type="EMBL" id="KN831770">
    <property type="protein sequence ID" value="KIM47173.1"/>
    <property type="molecule type" value="Genomic_DNA"/>
</dbReference>
<dbReference type="Proteomes" id="UP000053424">
    <property type="component" value="Unassembled WGS sequence"/>
</dbReference>
<dbReference type="HOGENOM" id="CLU_2910292_0_0_1"/>
<proteinExistence type="predicted"/>
<feature type="non-terminal residue" evidence="1">
    <location>
        <position position="1"/>
    </location>
</feature>